<dbReference type="PANTHER" id="PTHR45918:SF1">
    <property type="entry name" value="ALPHA-1,3_1,6-MANNOSYLTRANSFERASE ALG2"/>
    <property type="match status" value="1"/>
</dbReference>
<dbReference type="EC" id="2.4.1.257" evidence="16"/>
<comment type="catalytic activity">
    <reaction evidence="15 16">
        <text>an alpha-D-Man-(1-&gt;3)-beta-D-Man-(1-&gt;4)-beta-D-GlcNAc-(1-&gt;4)-alpha-D-GlcNAc-diphospho-di-trans,poly-cis-dolichol + GDP-alpha-D-mannose = an alpha-D-Man-(1-&gt;3)-[alpha-D-Man-(1-&gt;6)]-beta-D-Man-(1-&gt;4)-beta-D-GlcNAc-(1-&gt;4)-alpha-D-GlcNAc-diphospho-di-trans,poly-cis-dolichol + GDP + H(+)</text>
        <dbReference type="Rhea" id="RHEA:29519"/>
        <dbReference type="Rhea" id="RHEA-COMP:19513"/>
        <dbReference type="Rhea" id="RHEA-COMP:19515"/>
        <dbReference type="ChEBI" id="CHEBI:15378"/>
        <dbReference type="ChEBI" id="CHEBI:57527"/>
        <dbReference type="ChEBI" id="CHEBI:58189"/>
        <dbReference type="ChEBI" id="CHEBI:132510"/>
        <dbReference type="ChEBI" id="CHEBI:132511"/>
        <dbReference type="EC" id="2.4.1.257"/>
    </reaction>
    <physiologicalReaction direction="left-to-right" evidence="15 16">
        <dbReference type="Rhea" id="RHEA:29520"/>
    </physiologicalReaction>
</comment>
<dbReference type="RefSeq" id="XP_002774341.1">
    <property type="nucleotide sequence ID" value="XM_002774295.1"/>
</dbReference>
<dbReference type="AlphaFoldDB" id="C5LAT0"/>
<dbReference type="Gene3D" id="3.40.50.2000">
    <property type="entry name" value="Glycogen Phosphorylase B"/>
    <property type="match status" value="2"/>
</dbReference>
<feature type="region of interest" description="Disordered" evidence="17">
    <location>
        <begin position="647"/>
        <end position="711"/>
    </location>
</feature>
<evidence type="ECO:0000256" key="9">
    <source>
        <dbReference type="ARBA" id="ARBA00022692"/>
    </source>
</evidence>
<feature type="transmembrane region" description="Helical" evidence="16">
    <location>
        <begin position="77"/>
        <end position="99"/>
    </location>
</feature>
<dbReference type="InterPro" id="IPR027054">
    <property type="entry name" value="ALG2"/>
</dbReference>
<dbReference type="SUPFAM" id="SSF53756">
    <property type="entry name" value="UDP-Glycosyltransferase/glycogen phosphorylase"/>
    <property type="match status" value="1"/>
</dbReference>
<dbReference type="Gene3D" id="3.30.450.60">
    <property type="match status" value="1"/>
</dbReference>
<keyword evidence="13 16" id="KW-0472">Membrane</keyword>
<feature type="domain" description="Glycosyltransferase subfamily 4-like N-terminal" evidence="20">
    <location>
        <begin position="22"/>
        <end position="200"/>
    </location>
</feature>
<dbReference type="FunFam" id="3.30.450.60:FF:000003">
    <property type="entry name" value="Coatomer subunit delta"/>
    <property type="match status" value="1"/>
</dbReference>
<evidence type="ECO:0000256" key="1">
    <source>
        <dbReference type="ARBA" id="ARBA00004496"/>
    </source>
</evidence>
<dbReference type="InterPro" id="IPR011012">
    <property type="entry name" value="Longin-like_dom_sf"/>
</dbReference>
<evidence type="ECO:0000256" key="15">
    <source>
        <dbReference type="ARBA" id="ARBA00045104"/>
    </source>
</evidence>
<dbReference type="Pfam" id="PF01217">
    <property type="entry name" value="Clat_adaptor_s"/>
    <property type="match status" value="1"/>
</dbReference>
<keyword evidence="12 16" id="KW-1133">Transmembrane helix</keyword>
<keyword evidence="22" id="KW-1185">Reference proteome</keyword>
<keyword evidence="8 16" id="KW-0808">Transferase</keyword>
<evidence type="ECO:0000256" key="3">
    <source>
        <dbReference type="ARBA" id="ARBA00010516"/>
    </source>
</evidence>
<dbReference type="Pfam" id="PF13439">
    <property type="entry name" value="Glyco_transf_4"/>
    <property type="match status" value="1"/>
</dbReference>
<comment type="subunit">
    <text evidence="4">Oligomeric complex that consists of at least the alpha, beta, beta', gamma, delta, epsilon and zeta subunits.</text>
</comment>
<evidence type="ECO:0000256" key="10">
    <source>
        <dbReference type="ARBA" id="ARBA00022824"/>
    </source>
</evidence>
<evidence type="ECO:0000313" key="22">
    <source>
        <dbReference type="Proteomes" id="UP000007800"/>
    </source>
</evidence>
<evidence type="ECO:0000313" key="21">
    <source>
        <dbReference type="EMBL" id="EER06157.1"/>
    </source>
</evidence>
<name>C5LAT0_PERM5</name>
<dbReference type="PANTHER" id="PTHR45918">
    <property type="entry name" value="ALPHA-1,3/1,6-MANNOSYLTRANSFERASE ALG2"/>
    <property type="match status" value="1"/>
</dbReference>
<comment type="similarity">
    <text evidence="16">Belongs to the glycosyltransferase group 1 family.</text>
</comment>
<evidence type="ECO:0000259" key="20">
    <source>
        <dbReference type="Pfam" id="PF13439"/>
    </source>
</evidence>
<reference evidence="21 22" key="1">
    <citation type="submission" date="2008-07" db="EMBL/GenBank/DDBJ databases">
        <authorList>
            <person name="El-Sayed N."/>
            <person name="Caler E."/>
            <person name="Inman J."/>
            <person name="Amedeo P."/>
            <person name="Hass B."/>
            <person name="Wortman J."/>
        </authorList>
    </citation>
    <scope>NUCLEOTIDE SEQUENCE [LARGE SCALE GENOMIC DNA]</scope>
    <source>
        <strain evidence="22">ATCC 50983 / TXsc</strain>
    </source>
</reference>
<dbReference type="InterPro" id="IPR022775">
    <property type="entry name" value="AP_mu_sigma_su"/>
</dbReference>
<dbReference type="Pfam" id="PF00534">
    <property type="entry name" value="Glycos_transf_1"/>
    <property type="match status" value="1"/>
</dbReference>
<gene>
    <name evidence="21" type="ORF">Pmar_PMAR008288</name>
</gene>
<evidence type="ECO:0000259" key="19">
    <source>
        <dbReference type="Pfam" id="PF01217"/>
    </source>
</evidence>
<feature type="region of interest" description="Disordered" evidence="17">
    <location>
        <begin position="617"/>
        <end position="636"/>
    </location>
</feature>
<comment type="function">
    <text evidence="16">Mannosylates Man(2)GlcNAc(2)-dolichol diphosphate and Man(1)GlcNAc(2)-dolichol diphosphate to form Man(3)GlcNAc(2)-dolichol diphosphate.</text>
</comment>
<keyword evidence="10" id="KW-0256">Endoplasmic reticulum</keyword>
<keyword evidence="7 16" id="KW-0328">Glycosyltransferase</keyword>
<comment type="subcellular location">
    <subcellularLocation>
        <location evidence="1">Cytoplasm</location>
    </subcellularLocation>
    <subcellularLocation>
        <location evidence="16">Endoplasmic reticulum membrane</location>
        <topology evidence="16">Single-pass membrane protein</topology>
    </subcellularLocation>
</comment>
<comment type="catalytic activity">
    <reaction evidence="14 16">
        <text>a beta-D-Man-(1-&gt;4)-beta-D-GlcNAc-(1-&gt;4)-alpha-D-GlcNAc-diphospho-di-trans,poly-cis-dolichol + GDP-alpha-D-mannose = an alpha-D-Man-(1-&gt;3)-beta-D-Man-(1-&gt;4)-beta-D-GlcNAc-(1-&gt;4)-alpha-D-GlcNAc-diphospho-di-trans,poly-cis-dolichol + GDP + H(+)</text>
        <dbReference type="Rhea" id="RHEA:29515"/>
        <dbReference type="Rhea" id="RHEA-COMP:19511"/>
        <dbReference type="Rhea" id="RHEA-COMP:19513"/>
        <dbReference type="ChEBI" id="CHEBI:15378"/>
        <dbReference type="ChEBI" id="CHEBI:57527"/>
        <dbReference type="ChEBI" id="CHEBI:58189"/>
        <dbReference type="ChEBI" id="CHEBI:58472"/>
        <dbReference type="ChEBI" id="CHEBI:132510"/>
        <dbReference type="EC" id="2.4.1.132"/>
    </reaction>
    <physiologicalReaction direction="left-to-right" evidence="14 16">
        <dbReference type="Rhea" id="RHEA:29516"/>
    </physiologicalReaction>
</comment>
<evidence type="ECO:0000256" key="7">
    <source>
        <dbReference type="ARBA" id="ARBA00022676"/>
    </source>
</evidence>
<dbReference type="SUPFAM" id="SSF64356">
    <property type="entry name" value="SNARE-like"/>
    <property type="match status" value="1"/>
</dbReference>
<sequence>MRYMKGLGPAWGHVFFHLDLGIGGAENLVVSAAEGLQRLGHKVEFYTSHHDPQHCFQSTRDGTLKVTVAGDWLPRTIFGHFTVVCAILRMVYLCLYAFISGARFDVAINDQVSFINPLLRLIAPRVIFYCHFPDQLLCADRTLALKRLYRYPVDRMEELTTGLADCIAVNSQFTKETTRRTFPSLKGKELRVVYPPVDLTATDAFLANGPRIPPKDELDPSIAAELVKSGFYVSLNRYERKKNIALAIVAYKLFLESSDASAVDIDSLPRLVVAGGYDSRVRENVEHYSELKVIPSESVALFDGEVIFLRSVSDGVRLWLLRNALATLYTPSREHFGIVPCESMALGTPVIAPRSGGPLESICDGKTGRLCREGPSEPYEFCRAMKEFQHKDANRGKVCEDWVRQKFGLEHFAGELDKVNQSLGMVRGCPAATEDTTNACDGKPPAIVSDQKVLLARQFVDVTRLRMEGLLGAFMKLVENQKSDHTYIETENIRYVYQPIEQLYLVLLTSRESNILEDLGTLKLLTTVVPEVVRNTICEETVLDNAFDLVFAFDEIITFGYREAVTLSQIKTYTEMDSHEERLAQMIEQSKMNEAKEVAKKKQLELARLRAQQAKEERLRARMMPSGADDSPTGFGSDNVLGRYEGEEERGPIGGSGGFTSAAVDIQPSGADDRYDGSFPMAGGPKKGLVLGRKRGQQGGGPNAIAPTLGEMMAMTARPGEQGLE</sequence>
<dbReference type="CDD" id="cd03805">
    <property type="entry name" value="GT4_ALG2-like"/>
    <property type="match status" value="1"/>
</dbReference>
<evidence type="ECO:0000256" key="13">
    <source>
        <dbReference type="ARBA" id="ARBA00023136"/>
    </source>
</evidence>
<dbReference type="OrthoDB" id="448893at2759"/>
<feature type="domain" description="AP complex mu/sigma subunit" evidence="19">
    <location>
        <begin position="451"/>
        <end position="561"/>
    </location>
</feature>
<dbReference type="CDD" id="cd14830">
    <property type="entry name" value="Delta_COP_N"/>
    <property type="match status" value="1"/>
</dbReference>
<evidence type="ECO:0000256" key="5">
    <source>
        <dbReference type="ARBA" id="ARBA00022448"/>
    </source>
</evidence>
<comment type="pathway">
    <text evidence="2 16">Protein modification; protein glycosylation.</text>
</comment>
<keyword evidence="5" id="KW-0813">Transport</keyword>
<keyword evidence="6" id="KW-0963">Cytoplasm</keyword>
<keyword evidence="11" id="KW-0653">Protein transport</keyword>
<dbReference type="UniPathway" id="UPA00378"/>
<dbReference type="InterPro" id="IPR028098">
    <property type="entry name" value="Glyco_trans_4-like_N"/>
</dbReference>
<evidence type="ECO:0000256" key="4">
    <source>
        <dbReference type="ARBA" id="ARBA00011775"/>
    </source>
</evidence>
<feature type="domain" description="Glycosyl transferase family 1" evidence="18">
    <location>
        <begin position="228"/>
        <end position="391"/>
    </location>
</feature>
<keyword evidence="9 16" id="KW-0812">Transmembrane</keyword>
<dbReference type="GO" id="GO:0004378">
    <property type="term" value="F:GDP-Man:Man(1)GlcNAc(2)-PP-Dol alpha-1,3-mannosyltransferase activity"/>
    <property type="evidence" value="ECO:0007669"/>
    <property type="project" value="UniProtKB-UniRule"/>
</dbReference>
<evidence type="ECO:0000256" key="8">
    <source>
        <dbReference type="ARBA" id="ARBA00022679"/>
    </source>
</evidence>
<dbReference type="GO" id="GO:0015031">
    <property type="term" value="P:protein transport"/>
    <property type="evidence" value="ECO:0007669"/>
    <property type="project" value="UniProtKB-KW"/>
</dbReference>
<dbReference type="GeneID" id="9064958"/>
<dbReference type="InterPro" id="IPR001296">
    <property type="entry name" value="Glyco_trans_1"/>
</dbReference>
<dbReference type="InParanoid" id="C5LAT0"/>
<dbReference type="EC" id="2.4.1.132" evidence="16"/>
<evidence type="ECO:0000256" key="2">
    <source>
        <dbReference type="ARBA" id="ARBA00004922"/>
    </source>
</evidence>
<evidence type="ECO:0000256" key="17">
    <source>
        <dbReference type="SAM" id="MobiDB-lite"/>
    </source>
</evidence>
<dbReference type="GO" id="GO:0005789">
    <property type="term" value="C:endoplasmic reticulum membrane"/>
    <property type="evidence" value="ECO:0007669"/>
    <property type="project" value="UniProtKB-SubCell"/>
</dbReference>
<evidence type="ECO:0000256" key="16">
    <source>
        <dbReference type="RuleBase" id="RU367136"/>
    </source>
</evidence>
<evidence type="ECO:0000256" key="14">
    <source>
        <dbReference type="ARBA" id="ARBA00045103"/>
    </source>
</evidence>
<evidence type="ECO:0000256" key="11">
    <source>
        <dbReference type="ARBA" id="ARBA00022927"/>
    </source>
</evidence>
<dbReference type="Proteomes" id="UP000007800">
    <property type="component" value="Unassembled WGS sequence"/>
</dbReference>
<organism evidence="22">
    <name type="scientific">Perkinsus marinus (strain ATCC 50983 / TXsc)</name>
    <dbReference type="NCBI Taxonomy" id="423536"/>
    <lineage>
        <taxon>Eukaryota</taxon>
        <taxon>Sar</taxon>
        <taxon>Alveolata</taxon>
        <taxon>Perkinsozoa</taxon>
        <taxon>Perkinsea</taxon>
        <taxon>Perkinsida</taxon>
        <taxon>Perkinsidae</taxon>
        <taxon>Perkinsus</taxon>
    </lineage>
</organism>
<dbReference type="GO" id="GO:0102704">
    <property type="term" value="F:GDP-Man:Man(2)GlcNAc(2)-PP-Dol alpha-1,6-mannosyltransferase activity"/>
    <property type="evidence" value="ECO:0007669"/>
    <property type="project" value="UniProtKB-UniRule"/>
</dbReference>
<proteinExistence type="inferred from homology"/>
<protein>
    <recommendedName>
        <fullName evidence="16">Alpha-1,3/1,6-mannosyltransferase ALG2</fullName>
        <ecNumber evidence="16">2.4.1.132</ecNumber>
        <ecNumber evidence="16">2.4.1.257</ecNumber>
    </recommendedName>
    <alternativeName>
        <fullName evidence="16">GDP-Man:Man(1)GlcNAc(2)-PP-Dol alpha-1,3-mannosyltransferase</fullName>
    </alternativeName>
</protein>
<accession>C5LAT0</accession>
<comment type="similarity">
    <text evidence="3">Belongs to the adaptor complexes medium subunit family. Delta-COP subfamily.</text>
</comment>
<evidence type="ECO:0000256" key="6">
    <source>
        <dbReference type="ARBA" id="ARBA00022490"/>
    </source>
</evidence>
<dbReference type="EMBL" id="GG680784">
    <property type="protein sequence ID" value="EER06157.1"/>
    <property type="molecule type" value="Genomic_DNA"/>
</dbReference>
<evidence type="ECO:0000256" key="12">
    <source>
        <dbReference type="ARBA" id="ARBA00022989"/>
    </source>
</evidence>
<evidence type="ECO:0000259" key="18">
    <source>
        <dbReference type="Pfam" id="PF00534"/>
    </source>
</evidence>